<keyword evidence="2" id="KW-1185">Reference proteome</keyword>
<dbReference type="OrthoDB" id="1453505at2"/>
<dbReference type="PROSITE" id="PS51257">
    <property type="entry name" value="PROKAR_LIPOPROTEIN"/>
    <property type="match status" value="1"/>
</dbReference>
<dbReference type="AlphaFoldDB" id="A0A4Z0QJB4"/>
<dbReference type="Proteomes" id="UP000298471">
    <property type="component" value="Unassembled WGS sequence"/>
</dbReference>
<dbReference type="RefSeq" id="WP_135394215.1">
    <property type="nucleotide sequence ID" value="NZ_SRMB01000001.1"/>
</dbReference>
<reference evidence="1 2" key="1">
    <citation type="submission" date="2019-04" db="EMBL/GenBank/DDBJ databases">
        <authorList>
            <person name="Feng G."/>
            <person name="Zhang J."/>
            <person name="Zhu H."/>
        </authorList>
    </citation>
    <scope>NUCLEOTIDE SEQUENCE [LARGE SCALE GENOMIC DNA]</scope>
    <source>
        <strain evidence="1 2">9PBR-1</strain>
    </source>
</reference>
<dbReference type="Pfam" id="PF26137">
    <property type="entry name" value="Toxin_SdpC"/>
    <property type="match status" value="1"/>
</dbReference>
<sequence>MTNSHKPSAVPAVFGLLLGGAALLSSCAKDELTVPETAVATTKAEDYTGEELYRGIFFFEGEVAAKIPAFDSYRATIRKTEAQHPEMTAVRQRNIDAMVQAARSLDPTYFAKLKQAIQSQDFQQIRQVIKQGSTLNEAITLNSLTSPTQKQVYQRRKQVLQKLDMSRYDFQQEQDIQRYIQDAQQALTAAGEEVLPQQIQSELSFAFVYHSGDYVAYQSVSVFMAEHAHAFFEKLTEKDADSQLEVDMLIKQLALNLQ</sequence>
<protein>
    <recommendedName>
        <fullName evidence="3">Lipoprotein</fullName>
    </recommendedName>
</protein>
<dbReference type="InterPro" id="IPR023888">
    <property type="entry name" value="SdpC-like"/>
</dbReference>
<evidence type="ECO:0000313" key="2">
    <source>
        <dbReference type="Proteomes" id="UP000298471"/>
    </source>
</evidence>
<gene>
    <name evidence="1" type="ORF">E5K02_09180</name>
</gene>
<accession>A0A4Z0QJB4</accession>
<organism evidence="1 2">
    <name type="scientific">Hymenobacter metallicola</name>
    <dbReference type="NCBI Taxonomy" id="2563114"/>
    <lineage>
        <taxon>Bacteria</taxon>
        <taxon>Pseudomonadati</taxon>
        <taxon>Bacteroidota</taxon>
        <taxon>Cytophagia</taxon>
        <taxon>Cytophagales</taxon>
        <taxon>Hymenobacteraceae</taxon>
        <taxon>Hymenobacter</taxon>
    </lineage>
</organism>
<dbReference type="EMBL" id="SRMB01000001">
    <property type="protein sequence ID" value="TGE29606.1"/>
    <property type="molecule type" value="Genomic_DNA"/>
</dbReference>
<name>A0A4Z0QJB4_9BACT</name>
<evidence type="ECO:0008006" key="3">
    <source>
        <dbReference type="Google" id="ProtNLM"/>
    </source>
</evidence>
<evidence type="ECO:0000313" key="1">
    <source>
        <dbReference type="EMBL" id="TGE29606.1"/>
    </source>
</evidence>
<comment type="caution">
    <text evidence="1">The sequence shown here is derived from an EMBL/GenBank/DDBJ whole genome shotgun (WGS) entry which is preliminary data.</text>
</comment>
<proteinExistence type="predicted"/>